<dbReference type="EMBL" id="VOFY01000009">
    <property type="protein sequence ID" value="KAA8589799.1"/>
    <property type="molecule type" value="Genomic_DNA"/>
</dbReference>
<accession>A0A5J5D8L6</accession>
<dbReference type="Proteomes" id="UP000327493">
    <property type="component" value="Chromosome 9"/>
</dbReference>
<keyword evidence="2" id="KW-1185">Reference proteome</keyword>
<gene>
    <name evidence="1" type="ORF">FQN60_013164</name>
</gene>
<dbReference type="AlphaFoldDB" id="A0A5J5D8L6"/>
<comment type="caution">
    <text evidence="1">The sequence shown here is derived from an EMBL/GenBank/DDBJ whole genome shotgun (WGS) entry which is preliminary data.</text>
</comment>
<reference evidence="1 2" key="1">
    <citation type="submission" date="2019-08" db="EMBL/GenBank/DDBJ databases">
        <title>A chromosome-level genome assembly, high-density linkage maps, and genome scans reveal the genomic architecture of hybrid incompatibilities underlying speciation via character displacement in darters (Percidae: Etheostominae).</title>
        <authorList>
            <person name="Moran R.L."/>
            <person name="Catchen J.M."/>
            <person name="Fuller R.C."/>
        </authorList>
    </citation>
    <scope>NUCLEOTIDE SEQUENCE [LARGE SCALE GENOMIC DNA]</scope>
    <source>
        <strain evidence="1">EspeVRDwgs_2016</strain>
        <tissue evidence="1">Muscle</tissue>
    </source>
</reference>
<organism evidence="1 2">
    <name type="scientific">Etheostoma spectabile</name>
    <name type="common">orangethroat darter</name>
    <dbReference type="NCBI Taxonomy" id="54343"/>
    <lineage>
        <taxon>Eukaryota</taxon>
        <taxon>Metazoa</taxon>
        <taxon>Chordata</taxon>
        <taxon>Craniata</taxon>
        <taxon>Vertebrata</taxon>
        <taxon>Euteleostomi</taxon>
        <taxon>Actinopterygii</taxon>
        <taxon>Neopterygii</taxon>
        <taxon>Teleostei</taxon>
        <taxon>Neoteleostei</taxon>
        <taxon>Acanthomorphata</taxon>
        <taxon>Eupercaria</taxon>
        <taxon>Perciformes</taxon>
        <taxon>Percoidei</taxon>
        <taxon>Percidae</taxon>
        <taxon>Etheostomatinae</taxon>
        <taxon>Etheostoma</taxon>
    </lineage>
</organism>
<evidence type="ECO:0000313" key="1">
    <source>
        <dbReference type="EMBL" id="KAA8589799.1"/>
    </source>
</evidence>
<sequence>MWLSGALASPRARRGREGGLLQRHAAPCSLQPGYRLLPLFCSLLSVLSVRKQIRNFDRSTVRSRSFRRLNRAFSVLRRTKSGNAVSNETSEERDNARNSNLFSFFISFSVHLVSHLPLLPPTQPGSTGLHQLDGVVPRERCALNVVDA</sequence>
<protein>
    <submittedName>
        <fullName evidence="1">Uncharacterized protein</fullName>
    </submittedName>
</protein>
<name>A0A5J5D8L6_9PERO</name>
<proteinExistence type="predicted"/>
<evidence type="ECO:0000313" key="2">
    <source>
        <dbReference type="Proteomes" id="UP000327493"/>
    </source>
</evidence>